<dbReference type="Proteomes" id="UP000653472">
    <property type="component" value="Unassembled WGS sequence"/>
</dbReference>
<dbReference type="InterPro" id="IPR000731">
    <property type="entry name" value="SSD"/>
</dbReference>
<evidence type="ECO:0000256" key="2">
    <source>
        <dbReference type="ARBA" id="ARBA00022448"/>
    </source>
</evidence>
<dbReference type="InterPro" id="IPR001036">
    <property type="entry name" value="Acrflvin-R"/>
</dbReference>
<accession>A0A969WAR8</accession>
<protein>
    <submittedName>
        <fullName evidence="10">Efflux RND transporter permease subunit</fullName>
    </submittedName>
</protein>
<dbReference type="FunFam" id="1.20.1640.10:FF:000001">
    <property type="entry name" value="Efflux pump membrane transporter"/>
    <property type="match status" value="1"/>
</dbReference>
<evidence type="ECO:0000256" key="4">
    <source>
        <dbReference type="ARBA" id="ARBA00022519"/>
    </source>
</evidence>
<dbReference type="PROSITE" id="PS50156">
    <property type="entry name" value="SSD"/>
    <property type="match status" value="1"/>
</dbReference>
<dbReference type="FunFam" id="3.30.70.1430:FF:000001">
    <property type="entry name" value="Efflux pump membrane transporter"/>
    <property type="match status" value="1"/>
</dbReference>
<keyword evidence="11" id="KW-1185">Reference proteome</keyword>
<feature type="transmembrane region" description="Helical" evidence="8">
    <location>
        <begin position="856"/>
        <end position="875"/>
    </location>
</feature>
<dbReference type="EMBL" id="JAAVXB010000004">
    <property type="protein sequence ID" value="NKF22578.1"/>
    <property type="molecule type" value="Genomic_DNA"/>
</dbReference>
<dbReference type="PANTHER" id="PTHR32063:SF21">
    <property type="entry name" value="MULTIDRUG RESISTANCE PROTEIN MDTB"/>
    <property type="match status" value="1"/>
</dbReference>
<dbReference type="RefSeq" id="WP_168147825.1">
    <property type="nucleotide sequence ID" value="NZ_JAAVXB010000004.1"/>
</dbReference>
<evidence type="ECO:0000313" key="11">
    <source>
        <dbReference type="Proteomes" id="UP000653472"/>
    </source>
</evidence>
<dbReference type="Gene3D" id="3.30.70.1440">
    <property type="entry name" value="Multidrug efflux transporter AcrB pore domain"/>
    <property type="match status" value="1"/>
</dbReference>
<comment type="subcellular location">
    <subcellularLocation>
        <location evidence="1">Cell inner membrane</location>
        <topology evidence="1">Multi-pass membrane protein</topology>
    </subcellularLocation>
</comment>
<evidence type="ECO:0000256" key="8">
    <source>
        <dbReference type="SAM" id="Phobius"/>
    </source>
</evidence>
<sequence>MSISEIFIRRPVATTTLMVALVLFGIFAYRSLPVAELPNVDFPTIRVSASLPGADPDTMAATVATPLERQFTQIPGIDSMISSSTLGSTNITLQFALNRNIDAAAQDVQTAITQARRQLPTDMPQDPTIRKVNPADSPIMFIAMTATTIPLTQLDDFAETRVADRLSQVDGVAQVVVYGSKKYAARLYINPQALNARGLSLLQVSNAIEGANSNQPGGTLYGAQRSYTVQADGQLRNAAAYNDAVIAYRNGAPVRLRDVGKAVDSIESNKQATEFNGRPAIVVAVSRQPGTNTVAIAREVRKLLPDLELQAPGDTKVDVMFDRSEFIEESIDDVKLTLLLSIVLVIGVIYIFLRDNRATLIAALALPASLFGTFGVMSLFGYSLDTLSLMALTLSVGFVVDDAIVVLENIARHREHGMQGPKAASVGAREIGPTVVSMTISLVAVFIPILFMGGIIGRLFREFSMTVAIAILLSALVSLTLTPMLCSRFLRDHQPANSRFFIWTERAFDNLLGFYARTLRWALDHYRLMLGVAAATLVATGFAFRIVHTGFIPSQDIGLFFASVQAPDGTTFDEMQELQRKIADIVMKNPAVEGVQSSVGQGQGGVASGNGGRLMIKLKPLGQRNVTVDDVIAEFRKEFRAVPQLQVFLQNRPAIRIGAFGGSGNYQYVLQSDDLDTLAKAAQQLQTKMKTVPGVRDVDSDLEINNPQINVSINRDRASALDVSVADIQKTLYAAYGTQQVSTIYTSTNQYKVILEVDQRYQRDADAISALYVPTASGKLVPLGSVATVKRSVGPVAVNHYEQLPAVTLSFDLLPGVSLGAVTKPIEKLAAETLPPTVFGTFAGTAATFQKSLVELPLLLLFSIAVIYMVLSILYEHFIHPLTILTALPLALIGALLSLWLFGSELNVFSFVGLILLVGLVKKNGIIMVDFAIARRREGASARDAIFEACTVRFRPIMMTTLAAIFGTLPIALGFGAGAESRQPLGIAVVGGLLTSQLLTLYITPAFYLTMEGLSERASRRRNSKAGQVQQQH</sequence>
<dbReference type="Gene3D" id="3.30.2090.10">
    <property type="entry name" value="Multidrug efflux transporter AcrB TolC docking domain, DN and DC subdomains"/>
    <property type="match status" value="2"/>
</dbReference>
<proteinExistence type="predicted"/>
<keyword evidence="3" id="KW-1003">Cell membrane</keyword>
<keyword evidence="4" id="KW-0997">Cell inner membrane</keyword>
<feature type="transmembrane region" description="Helical" evidence="8">
    <location>
        <begin position="463"/>
        <end position="486"/>
    </location>
</feature>
<dbReference type="PANTHER" id="PTHR32063">
    <property type="match status" value="1"/>
</dbReference>
<dbReference type="SUPFAM" id="SSF82714">
    <property type="entry name" value="Multidrug efflux transporter AcrB TolC docking domain, DN and DC subdomains"/>
    <property type="match status" value="2"/>
</dbReference>
<evidence type="ECO:0000256" key="7">
    <source>
        <dbReference type="ARBA" id="ARBA00023136"/>
    </source>
</evidence>
<dbReference type="Pfam" id="PF00873">
    <property type="entry name" value="ACR_tran"/>
    <property type="match status" value="1"/>
</dbReference>
<feature type="transmembrane region" description="Helical" evidence="8">
    <location>
        <begin position="526"/>
        <end position="547"/>
    </location>
</feature>
<keyword evidence="6 8" id="KW-1133">Transmembrane helix</keyword>
<evidence type="ECO:0000256" key="1">
    <source>
        <dbReference type="ARBA" id="ARBA00004429"/>
    </source>
</evidence>
<gene>
    <name evidence="10" type="ORF">G7Y82_09625</name>
</gene>
<feature type="transmembrane region" description="Helical" evidence="8">
    <location>
        <begin position="12"/>
        <end position="29"/>
    </location>
</feature>
<comment type="caution">
    <text evidence="10">The sequence shown here is derived from an EMBL/GenBank/DDBJ whole genome shotgun (WGS) entry which is preliminary data.</text>
</comment>
<feature type="transmembrane region" description="Helical" evidence="8">
    <location>
        <begin position="882"/>
        <end position="902"/>
    </location>
</feature>
<reference evidence="10" key="1">
    <citation type="submission" date="2020-03" db="EMBL/GenBank/DDBJ databases">
        <title>Solimonas marina sp. nov., isolated from deep seawater of the Pacific Ocean.</title>
        <authorList>
            <person name="Liu X."/>
            <person name="Lai Q."/>
            <person name="Sun F."/>
            <person name="Gai Y."/>
            <person name="Li G."/>
            <person name="Shao Z."/>
        </authorList>
    </citation>
    <scope>NUCLEOTIDE SEQUENCE</scope>
    <source>
        <strain evidence="10">C16B3</strain>
    </source>
</reference>
<keyword evidence="2" id="KW-0813">Transport</keyword>
<feature type="transmembrane region" description="Helical" evidence="8">
    <location>
        <begin position="336"/>
        <end position="353"/>
    </location>
</feature>
<dbReference type="Gene3D" id="1.20.1640.10">
    <property type="entry name" value="Multidrug efflux transporter AcrB transmembrane domain"/>
    <property type="match status" value="2"/>
</dbReference>
<evidence type="ECO:0000256" key="6">
    <source>
        <dbReference type="ARBA" id="ARBA00022989"/>
    </source>
</evidence>
<evidence type="ECO:0000259" key="9">
    <source>
        <dbReference type="PROSITE" id="PS50156"/>
    </source>
</evidence>
<dbReference type="AlphaFoldDB" id="A0A969WAR8"/>
<dbReference type="Gene3D" id="3.30.70.1320">
    <property type="entry name" value="Multidrug efflux transporter AcrB pore domain like"/>
    <property type="match status" value="1"/>
</dbReference>
<name>A0A969WAR8_9GAMM</name>
<keyword evidence="5 8" id="KW-0812">Transmembrane</keyword>
<evidence type="ECO:0000256" key="5">
    <source>
        <dbReference type="ARBA" id="ARBA00022692"/>
    </source>
</evidence>
<feature type="transmembrane region" description="Helical" evidence="8">
    <location>
        <begin position="908"/>
        <end position="933"/>
    </location>
</feature>
<dbReference type="SUPFAM" id="SSF82866">
    <property type="entry name" value="Multidrug efflux transporter AcrB transmembrane domain"/>
    <property type="match status" value="2"/>
</dbReference>
<feature type="transmembrane region" description="Helical" evidence="8">
    <location>
        <begin position="388"/>
        <end position="410"/>
    </location>
</feature>
<dbReference type="GO" id="GO:0042910">
    <property type="term" value="F:xenobiotic transmembrane transporter activity"/>
    <property type="evidence" value="ECO:0007669"/>
    <property type="project" value="TreeGrafter"/>
</dbReference>
<dbReference type="PRINTS" id="PR00702">
    <property type="entry name" value="ACRIFLAVINRP"/>
</dbReference>
<feature type="transmembrane region" description="Helical" evidence="8">
    <location>
        <begin position="431"/>
        <end position="457"/>
    </location>
</feature>
<evidence type="ECO:0000313" key="10">
    <source>
        <dbReference type="EMBL" id="NKF22578.1"/>
    </source>
</evidence>
<keyword evidence="7 8" id="KW-0472">Membrane</keyword>
<dbReference type="Gene3D" id="3.30.70.1430">
    <property type="entry name" value="Multidrug efflux transporter AcrB pore domain"/>
    <property type="match status" value="2"/>
</dbReference>
<feature type="transmembrane region" description="Helical" evidence="8">
    <location>
        <begin position="985"/>
        <end position="1011"/>
    </location>
</feature>
<feature type="transmembrane region" description="Helical" evidence="8">
    <location>
        <begin position="360"/>
        <end position="382"/>
    </location>
</feature>
<organism evidence="10 11">
    <name type="scientific">Solimonas marina</name>
    <dbReference type="NCBI Taxonomy" id="2714601"/>
    <lineage>
        <taxon>Bacteria</taxon>
        <taxon>Pseudomonadati</taxon>
        <taxon>Pseudomonadota</taxon>
        <taxon>Gammaproteobacteria</taxon>
        <taxon>Nevskiales</taxon>
        <taxon>Nevskiaceae</taxon>
        <taxon>Solimonas</taxon>
    </lineage>
</organism>
<feature type="domain" description="SSD" evidence="9">
    <location>
        <begin position="360"/>
        <end position="488"/>
    </location>
</feature>
<evidence type="ECO:0000256" key="3">
    <source>
        <dbReference type="ARBA" id="ARBA00022475"/>
    </source>
</evidence>
<dbReference type="SUPFAM" id="SSF82693">
    <property type="entry name" value="Multidrug efflux transporter AcrB pore domain, PN1, PN2, PC1 and PC2 subdomains"/>
    <property type="match status" value="3"/>
</dbReference>
<dbReference type="GO" id="GO:0005886">
    <property type="term" value="C:plasma membrane"/>
    <property type="evidence" value="ECO:0007669"/>
    <property type="project" value="UniProtKB-SubCell"/>
</dbReference>
<feature type="transmembrane region" description="Helical" evidence="8">
    <location>
        <begin position="954"/>
        <end position="979"/>
    </location>
</feature>
<dbReference type="InterPro" id="IPR027463">
    <property type="entry name" value="AcrB_DN_DC_subdom"/>
</dbReference>